<accession>A0A4Q5M3W5</accession>
<dbReference type="InterPro" id="IPR021215">
    <property type="entry name" value="DUF2752"/>
</dbReference>
<feature type="transmembrane region" description="Helical" evidence="1">
    <location>
        <begin position="5"/>
        <end position="24"/>
    </location>
</feature>
<comment type="caution">
    <text evidence="2">The sequence shown here is derived from an EMBL/GenBank/DDBJ whole genome shotgun (WGS) entry which is preliminary data.</text>
</comment>
<keyword evidence="1" id="KW-0472">Membrane</keyword>
<gene>
    <name evidence="2" type="ORF">EWM59_03640</name>
</gene>
<keyword evidence="1" id="KW-0812">Transmembrane</keyword>
<sequence>MTHKLFYKILLAVIVLTITAYYFYFPSLGFLPNMQCIFNKTTGLHCPGCGGQRAFHALLHGQVAYAAQNNFLIFLVLPVAGLKLAEELSGKKIFPAVFYSRKVVLSILVLVILFSVLRNIPIEPFSYLIPPSI</sequence>
<dbReference type="RefSeq" id="WP_130019590.1">
    <property type="nucleotide sequence ID" value="NZ_SEWF01000004.1"/>
</dbReference>
<proteinExistence type="predicted"/>
<evidence type="ECO:0000313" key="3">
    <source>
        <dbReference type="Proteomes" id="UP000293162"/>
    </source>
</evidence>
<dbReference type="Proteomes" id="UP000293162">
    <property type="component" value="Unassembled WGS sequence"/>
</dbReference>
<evidence type="ECO:0000313" key="2">
    <source>
        <dbReference type="EMBL" id="RYU97014.1"/>
    </source>
</evidence>
<keyword evidence="1" id="KW-1133">Transmembrane helix</keyword>
<dbReference type="AlphaFoldDB" id="A0A4Q5M3W5"/>
<dbReference type="Pfam" id="PF10825">
    <property type="entry name" value="DUF2752"/>
    <property type="match status" value="1"/>
</dbReference>
<feature type="transmembrane region" description="Helical" evidence="1">
    <location>
        <begin position="103"/>
        <end position="122"/>
    </location>
</feature>
<feature type="transmembrane region" description="Helical" evidence="1">
    <location>
        <begin position="63"/>
        <end position="82"/>
    </location>
</feature>
<dbReference type="OrthoDB" id="9815897at2"/>
<protein>
    <submittedName>
        <fullName evidence="2">DUF2752 domain-containing protein</fullName>
    </submittedName>
</protein>
<reference evidence="2 3" key="1">
    <citation type="submission" date="2019-02" db="EMBL/GenBank/DDBJ databases">
        <title>Bacterial novel species Emticicia sp. 17J42-9 isolated from soil.</title>
        <authorList>
            <person name="Jung H.-Y."/>
        </authorList>
    </citation>
    <scope>NUCLEOTIDE SEQUENCE [LARGE SCALE GENOMIC DNA]</scope>
    <source>
        <strain evidence="2 3">17J42-9</strain>
    </source>
</reference>
<organism evidence="2 3">
    <name type="scientific">Emticicia agri</name>
    <dbReference type="NCBI Taxonomy" id="2492393"/>
    <lineage>
        <taxon>Bacteria</taxon>
        <taxon>Pseudomonadati</taxon>
        <taxon>Bacteroidota</taxon>
        <taxon>Cytophagia</taxon>
        <taxon>Cytophagales</taxon>
        <taxon>Leadbetterellaceae</taxon>
        <taxon>Emticicia</taxon>
    </lineage>
</organism>
<keyword evidence="3" id="KW-1185">Reference proteome</keyword>
<evidence type="ECO:0000256" key="1">
    <source>
        <dbReference type="SAM" id="Phobius"/>
    </source>
</evidence>
<name>A0A4Q5M3W5_9BACT</name>
<dbReference type="EMBL" id="SEWF01000004">
    <property type="protein sequence ID" value="RYU97014.1"/>
    <property type="molecule type" value="Genomic_DNA"/>
</dbReference>